<sequence>MWKYPQGVVLANLEPATPVGVAILASAPRQGPPGKPAPAPAASVPPVGTMVFILLLLSAPLYFLGGRCSPARQPADQAPPRPRQET</sequence>
<evidence type="ECO:0000313" key="3">
    <source>
        <dbReference type="Proteomes" id="UP000813423"/>
    </source>
</evidence>
<protein>
    <submittedName>
        <fullName evidence="2">Uncharacterized protein</fullName>
    </submittedName>
</protein>
<feature type="transmembrane region" description="Helical" evidence="1">
    <location>
        <begin position="44"/>
        <end position="64"/>
    </location>
</feature>
<organism evidence="2 3">
    <name type="scientific">Aspergillus fumigatus</name>
    <name type="common">Neosartorya fumigata</name>
    <dbReference type="NCBI Taxonomy" id="746128"/>
    <lineage>
        <taxon>Eukaryota</taxon>
        <taxon>Fungi</taxon>
        <taxon>Dikarya</taxon>
        <taxon>Ascomycota</taxon>
        <taxon>Pezizomycotina</taxon>
        <taxon>Eurotiomycetes</taxon>
        <taxon>Eurotiomycetidae</taxon>
        <taxon>Eurotiales</taxon>
        <taxon>Aspergillaceae</taxon>
        <taxon>Aspergillus</taxon>
        <taxon>Aspergillus subgen. Fumigati</taxon>
    </lineage>
</organism>
<evidence type="ECO:0000313" key="2">
    <source>
        <dbReference type="EMBL" id="KAH1909497.1"/>
    </source>
</evidence>
<dbReference type="AlphaFoldDB" id="A0A8H4MK74"/>
<proteinExistence type="predicted"/>
<evidence type="ECO:0000256" key="1">
    <source>
        <dbReference type="SAM" id="Phobius"/>
    </source>
</evidence>
<dbReference type="EMBL" id="JAIBSC010000013">
    <property type="protein sequence ID" value="KAH1909497.1"/>
    <property type="molecule type" value="Genomic_DNA"/>
</dbReference>
<name>A0A8H4MK74_ASPFM</name>
<keyword evidence="1" id="KW-0812">Transmembrane</keyword>
<reference evidence="2" key="1">
    <citation type="submission" date="2021-08" db="EMBL/GenBank/DDBJ databases">
        <title>Global Aspergillus fumigatus from environmental and clinical sources.</title>
        <authorList>
            <person name="Barber A."/>
            <person name="Sae-Ong T."/>
        </authorList>
    </citation>
    <scope>NUCLEOTIDE SEQUENCE</scope>
    <source>
        <strain evidence="2">NRZ-2016-071</strain>
    </source>
</reference>
<accession>A0A8H4MK74</accession>
<keyword evidence="1" id="KW-0472">Membrane</keyword>
<gene>
    <name evidence="2" type="ORF">KXV57_001655</name>
</gene>
<comment type="caution">
    <text evidence="2">The sequence shown here is derived from an EMBL/GenBank/DDBJ whole genome shotgun (WGS) entry which is preliminary data.</text>
</comment>
<keyword evidence="1" id="KW-1133">Transmembrane helix</keyword>
<dbReference type="Proteomes" id="UP000813423">
    <property type="component" value="Unassembled WGS sequence"/>
</dbReference>